<evidence type="ECO:0000256" key="2">
    <source>
        <dbReference type="SAM" id="Phobius"/>
    </source>
</evidence>
<keyword evidence="2" id="KW-0472">Membrane</keyword>
<name>A0A9D1JJ91_9FIRM</name>
<dbReference type="AlphaFoldDB" id="A0A9D1JJ91"/>
<gene>
    <name evidence="3" type="ORF">IAB44_01015</name>
</gene>
<feature type="transmembrane region" description="Helical" evidence="2">
    <location>
        <begin position="57"/>
        <end position="79"/>
    </location>
</feature>
<evidence type="ECO:0008006" key="5">
    <source>
        <dbReference type="Google" id="ProtNLM"/>
    </source>
</evidence>
<organism evidence="3 4">
    <name type="scientific">Candidatus Limivivens intestinipullorum</name>
    <dbReference type="NCBI Taxonomy" id="2840858"/>
    <lineage>
        <taxon>Bacteria</taxon>
        <taxon>Bacillati</taxon>
        <taxon>Bacillota</taxon>
        <taxon>Clostridia</taxon>
        <taxon>Lachnospirales</taxon>
        <taxon>Lachnospiraceae</taxon>
        <taxon>Lachnospiraceae incertae sedis</taxon>
        <taxon>Candidatus Limivivens</taxon>
    </lineage>
</organism>
<dbReference type="Proteomes" id="UP000823935">
    <property type="component" value="Unassembled WGS sequence"/>
</dbReference>
<feature type="region of interest" description="Disordered" evidence="1">
    <location>
        <begin position="27"/>
        <end position="48"/>
    </location>
</feature>
<protein>
    <recommendedName>
        <fullName evidence="5">Cell division protein FtsL</fullName>
    </recommendedName>
</protein>
<reference evidence="3" key="2">
    <citation type="journal article" date="2021" name="PeerJ">
        <title>Extensive microbial diversity within the chicken gut microbiome revealed by metagenomics and culture.</title>
        <authorList>
            <person name="Gilroy R."/>
            <person name="Ravi A."/>
            <person name="Getino M."/>
            <person name="Pursley I."/>
            <person name="Horton D.L."/>
            <person name="Alikhan N.F."/>
            <person name="Baker D."/>
            <person name="Gharbi K."/>
            <person name="Hall N."/>
            <person name="Watson M."/>
            <person name="Adriaenssens E.M."/>
            <person name="Foster-Nyarko E."/>
            <person name="Jarju S."/>
            <person name="Secka A."/>
            <person name="Antonio M."/>
            <person name="Oren A."/>
            <person name="Chaudhuri R.R."/>
            <person name="La Ragione R."/>
            <person name="Hildebrand F."/>
            <person name="Pallen M.J."/>
        </authorList>
    </citation>
    <scope>NUCLEOTIDE SEQUENCE</scope>
    <source>
        <strain evidence="3">CHK190-19873</strain>
    </source>
</reference>
<evidence type="ECO:0000313" key="3">
    <source>
        <dbReference type="EMBL" id="HIS30124.1"/>
    </source>
</evidence>
<accession>A0A9D1JJ91</accession>
<keyword evidence="2" id="KW-0812">Transmembrane</keyword>
<dbReference type="EMBL" id="DVIQ01000004">
    <property type="protein sequence ID" value="HIS30124.1"/>
    <property type="molecule type" value="Genomic_DNA"/>
</dbReference>
<reference evidence="3" key="1">
    <citation type="submission" date="2020-10" db="EMBL/GenBank/DDBJ databases">
        <authorList>
            <person name="Gilroy R."/>
        </authorList>
    </citation>
    <scope>NUCLEOTIDE SEQUENCE</scope>
    <source>
        <strain evidence="3">CHK190-19873</strain>
    </source>
</reference>
<evidence type="ECO:0000256" key="1">
    <source>
        <dbReference type="SAM" id="MobiDB-lite"/>
    </source>
</evidence>
<proteinExistence type="predicted"/>
<comment type="caution">
    <text evidence="3">The sequence shown here is derived from an EMBL/GenBank/DDBJ whole genome shotgun (WGS) entry which is preliminary data.</text>
</comment>
<keyword evidence="2" id="KW-1133">Transmembrane helix</keyword>
<sequence length="160" mass="18551">MGRAEERRHSYQTRSYIDGNTVRRVQYDQTVPRRQTQKRTRRNPQTRRARARALQMNFGYVAFLAAAGVASLFVSVNYLKLQATQATYRDQISAKESEYTELKMKNDEDYARVLSSVDLEYVRDVAINKLGMVYAAQGQVQTYDSQEGDFVRQYEDVPAE</sequence>
<evidence type="ECO:0000313" key="4">
    <source>
        <dbReference type="Proteomes" id="UP000823935"/>
    </source>
</evidence>
<feature type="compositionally biased region" description="Basic residues" evidence="1">
    <location>
        <begin position="35"/>
        <end position="48"/>
    </location>
</feature>